<dbReference type="STRING" id="1276258.SAPIS_v1c07720"/>
<gene>
    <name evidence="1" type="ORF">SAPIS_v1c07720</name>
</gene>
<dbReference type="PATRIC" id="fig|1276258.3.peg.785"/>
<dbReference type="Proteomes" id="UP000018550">
    <property type="component" value="Chromosome"/>
</dbReference>
<accession>V5RIV0</accession>
<dbReference type="EMBL" id="CP006682">
    <property type="protein sequence ID" value="AHB36617.1"/>
    <property type="molecule type" value="Genomic_DNA"/>
</dbReference>
<dbReference type="KEGG" id="sapi:SAPIS_v1c07720"/>
<evidence type="ECO:0000313" key="2">
    <source>
        <dbReference type="Proteomes" id="UP000018550"/>
    </source>
</evidence>
<dbReference type="HOGENOM" id="CLU_2810257_0_0_14"/>
<proteinExistence type="predicted"/>
<dbReference type="AlphaFoldDB" id="V5RIV0"/>
<sequence>MISLETKYDGEYVKVINNVLYRTIIETKYESDNKLFFDSDYNLHDEFLKTPVSVEKFANNLERKKTS</sequence>
<organism evidence="1 2">
    <name type="scientific">Spiroplasma apis B31</name>
    <dbReference type="NCBI Taxonomy" id="1276258"/>
    <lineage>
        <taxon>Bacteria</taxon>
        <taxon>Bacillati</taxon>
        <taxon>Mycoplasmatota</taxon>
        <taxon>Mollicutes</taxon>
        <taxon>Entomoplasmatales</taxon>
        <taxon>Spiroplasmataceae</taxon>
        <taxon>Spiroplasma</taxon>
    </lineage>
</organism>
<dbReference type="OrthoDB" id="9959759at2"/>
<keyword evidence="2" id="KW-1185">Reference proteome</keyword>
<evidence type="ECO:0000313" key="1">
    <source>
        <dbReference type="EMBL" id="AHB36617.1"/>
    </source>
</evidence>
<name>V5RIV0_SPIAP</name>
<protein>
    <submittedName>
        <fullName evidence="1">Uncharacterized protein</fullName>
    </submittedName>
</protein>
<dbReference type="RefSeq" id="WP_023789885.1">
    <property type="nucleotide sequence ID" value="NC_022998.1"/>
</dbReference>
<reference evidence="1 2" key="1">
    <citation type="journal article" date="2014" name="Genome Announc.">
        <title>Complete Genome Sequence of Spiroplasma apis B31T (ATCC 33834), a Bacterium Associated with May Disease of Honeybees (Apis mellifera).</title>
        <authorList>
            <person name="Ku C."/>
            <person name="Lo W.S."/>
            <person name="Chen L.L."/>
            <person name="Kuo C.H."/>
        </authorList>
    </citation>
    <scope>NUCLEOTIDE SEQUENCE [LARGE SCALE GENOMIC DNA]</scope>
    <source>
        <strain evidence="1">B31</strain>
    </source>
</reference>